<feature type="compositionally biased region" description="Low complexity" evidence="1">
    <location>
        <begin position="605"/>
        <end position="633"/>
    </location>
</feature>
<feature type="region of interest" description="Disordered" evidence="1">
    <location>
        <begin position="1"/>
        <end position="56"/>
    </location>
</feature>
<organism evidence="2 3">
    <name type="scientific">Crucibulum laeve</name>
    <dbReference type="NCBI Taxonomy" id="68775"/>
    <lineage>
        <taxon>Eukaryota</taxon>
        <taxon>Fungi</taxon>
        <taxon>Dikarya</taxon>
        <taxon>Basidiomycota</taxon>
        <taxon>Agaricomycotina</taxon>
        <taxon>Agaricomycetes</taxon>
        <taxon>Agaricomycetidae</taxon>
        <taxon>Agaricales</taxon>
        <taxon>Agaricineae</taxon>
        <taxon>Nidulariaceae</taxon>
        <taxon>Crucibulum</taxon>
    </lineage>
</organism>
<feature type="compositionally biased region" description="Polar residues" evidence="1">
    <location>
        <begin position="176"/>
        <end position="192"/>
    </location>
</feature>
<gene>
    <name evidence="2" type="ORF">BDQ12DRAFT_665099</name>
</gene>
<evidence type="ECO:0000313" key="3">
    <source>
        <dbReference type="Proteomes" id="UP000308652"/>
    </source>
</evidence>
<feature type="compositionally biased region" description="Polar residues" evidence="1">
    <location>
        <begin position="571"/>
        <end position="584"/>
    </location>
</feature>
<proteinExistence type="predicted"/>
<feature type="compositionally biased region" description="Low complexity" evidence="1">
    <location>
        <begin position="710"/>
        <end position="726"/>
    </location>
</feature>
<feature type="compositionally biased region" description="Low complexity" evidence="1">
    <location>
        <begin position="105"/>
        <end position="132"/>
    </location>
</feature>
<dbReference type="STRING" id="68775.A0A5C3M7Q5"/>
<evidence type="ECO:0000313" key="2">
    <source>
        <dbReference type="EMBL" id="TFK39888.1"/>
    </source>
</evidence>
<feature type="region of interest" description="Disordered" evidence="1">
    <location>
        <begin position="355"/>
        <end position="383"/>
    </location>
</feature>
<name>A0A5C3M7Q5_9AGAR</name>
<accession>A0A5C3M7Q5</accession>
<dbReference type="EMBL" id="ML213598">
    <property type="protein sequence ID" value="TFK39888.1"/>
    <property type="molecule type" value="Genomic_DNA"/>
</dbReference>
<feature type="compositionally biased region" description="Low complexity" evidence="1">
    <location>
        <begin position="139"/>
        <end position="159"/>
    </location>
</feature>
<evidence type="ECO:0000256" key="1">
    <source>
        <dbReference type="SAM" id="MobiDB-lite"/>
    </source>
</evidence>
<dbReference type="Proteomes" id="UP000308652">
    <property type="component" value="Unassembled WGS sequence"/>
</dbReference>
<feature type="region of interest" description="Disordered" evidence="1">
    <location>
        <begin position="454"/>
        <end position="649"/>
    </location>
</feature>
<feature type="region of interest" description="Disordered" evidence="1">
    <location>
        <begin position="709"/>
        <end position="764"/>
    </location>
</feature>
<feature type="compositionally biased region" description="Polar residues" evidence="1">
    <location>
        <begin position="454"/>
        <end position="476"/>
    </location>
</feature>
<feature type="region of interest" description="Disordered" evidence="1">
    <location>
        <begin position="668"/>
        <end position="689"/>
    </location>
</feature>
<feature type="compositionally biased region" description="Gly residues" evidence="1">
    <location>
        <begin position="750"/>
        <end position="760"/>
    </location>
</feature>
<dbReference type="AlphaFoldDB" id="A0A5C3M7Q5"/>
<keyword evidence="3" id="KW-1185">Reference proteome</keyword>
<feature type="region of interest" description="Disordered" evidence="1">
    <location>
        <begin position="90"/>
        <end position="224"/>
    </location>
</feature>
<reference evidence="2 3" key="1">
    <citation type="journal article" date="2019" name="Nat. Ecol. Evol.">
        <title>Megaphylogeny resolves global patterns of mushroom evolution.</title>
        <authorList>
            <person name="Varga T."/>
            <person name="Krizsan K."/>
            <person name="Foldi C."/>
            <person name="Dima B."/>
            <person name="Sanchez-Garcia M."/>
            <person name="Sanchez-Ramirez S."/>
            <person name="Szollosi G.J."/>
            <person name="Szarkandi J.G."/>
            <person name="Papp V."/>
            <person name="Albert L."/>
            <person name="Andreopoulos W."/>
            <person name="Angelini C."/>
            <person name="Antonin V."/>
            <person name="Barry K.W."/>
            <person name="Bougher N.L."/>
            <person name="Buchanan P."/>
            <person name="Buyck B."/>
            <person name="Bense V."/>
            <person name="Catcheside P."/>
            <person name="Chovatia M."/>
            <person name="Cooper J."/>
            <person name="Damon W."/>
            <person name="Desjardin D."/>
            <person name="Finy P."/>
            <person name="Geml J."/>
            <person name="Haridas S."/>
            <person name="Hughes K."/>
            <person name="Justo A."/>
            <person name="Karasinski D."/>
            <person name="Kautmanova I."/>
            <person name="Kiss B."/>
            <person name="Kocsube S."/>
            <person name="Kotiranta H."/>
            <person name="LaButti K.M."/>
            <person name="Lechner B.E."/>
            <person name="Liimatainen K."/>
            <person name="Lipzen A."/>
            <person name="Lukacs Z."/>
            <person name="Mihaltcheva S."/>
            <person name="Morgado L.N."/>
            <person name="Niskanen T."/>
            <person name="Noordeloos M.E."/>
            <person name="Ohm R.A."/>
            <person name="Ortiz-Santana B."/>
            <person name="Ovrebo C."/>
            <person name="Racz N."/>
            <person name="Riley R."/>
            <person name="Savchenko A."/>
            <person name="Shiryaev A."/>
            <person name="Soop K."/>
            <person name="Spirin V."/>
            <person name="Szebenyi C."/>
            <person name="Tomsovsky M."/>
            <person name="Tulloss R.E."/>
            <person name="Uehling J."/>
            <person name="Grigoriev I.V."/>
            <person name="Vagvolgyi C."/>
            <person name="Papp T."/>
            <person name="Martin F.M."/>
            <person name="Miettinen O."/>
            <person name="Hibbett D.S."/>
            <person name="Nagy L.G."/>
        </authorList>
    </citation>
    <scope>NUCLEOTIDE SEQUENCE [LARGE SCALE GENOMIC DNA]</scope>
    <source>
        <strain evidence="2 3">CBS 166.37</strain>
    </source>
</reference>
<dbReference type="OrthoDB" id="2591449at2759"/>
<feature type="region of interest" description="Disordered" evidence="1">
    <location>
        <begin position="807"/>
        <end position="832"/>
    </location>
</feature>
<protein>
    <submittedName>
        <fullName evidence="2">Uncharacterized protein</fullName>
    </submittedName>
</protein>
<sequence>MSLSQSPAAHSTHLLGMHAPPRRRLSARRGSTTAPDPLGLHNELNHNPARATSSTLTIVRVTSPVVTPPPTLHEPPSSPVLNQRRLHRRIGNNPATSPPSNEPAAGSGRLSFAFSSFSGSGPAQGGPSTSPGNPRDRAPSPSSSPRLRPSSPRLGPTSSFPSKPRLTPDQLVDLARSSTSPNTLAQIQNQSAHSEHGSPAPSSYSPVLRAHSPHLTPAAGSVQPATFTPLPDDIYLPFIERPSEVETLITTPPDVKLFSLLAQTFTKTPAVELTESSLVPTSKEEKPALPRDPKIWSYSQLIYHLTQVDRDVAPDPIWAFAARKCILSHSELIWERIKGALGIPPELDVDFDFSREEEDDMSSPNTSDISDDEGRGARGHWSDWDETIDSPMYLKHSSKRLSVESPSTSFYLHRTHTGESARDKNEDLFKAQMDDKLQGLQEGFVRNSSNETSTITVDMSTARQTPFSNTPGQASPPSDGIIIGAFSPPTVAHRDESPEGGFLSIEPLIAPSTSPSINPPPLSLPSSLGAGDGLGDIAEGAEEEEEEAAGDAVASTSADQLAPLEDPDLISPSQIQGLRISTSPLPAASGTPVLSPVSPLPPYVAPSASAPSASQIPMQPQSRSGSRASSFSSYIGPFQRSESGSNLAAARAALQAEAGYHSGYASSAGYASSDAGDMSDTPYDPVADRAPGNPLFPSNFARLALGPTLRANNPSLRSPNNPPASRYGPPHGYRSSHEHKTRAYSHGAAGVSGGPPGGLAGTRINATLPSENISGGDLTALPGGINLGVSGGVGRLSGWKRQSWGVSGGGNVGGDEYAVSASGSSVGAGGGE</sequence>
<feature type="compositionally biased region" description="Acidic residues" evidence="1">
    <location>
        <begin position="539"/>
        <end position="549"/>
    </location>
</feature>
<feature type="compositionally biased region" description="Low complexity" evidence="1">
    <location>
        <begin position="668"/>
        <end position="680"/>
    </location>
</feature>
<feature type="compositionally biased region" description="Basic and acidic residues" evidence="1">
    <location>
        <begin position="372"/>
        <end position="383"/>
    </location>
</feature>